<reference evidence="3" key="1">
    <citation type="journal article" date="2020" name="Nat. Commun.">
        <title>Large-scale genome sequencing of mycorrhizal fungi provides insights into the early evolution of symbiotic traits.</title>
        <authorList>
            <person name="Miyauchi S."/>
            <person name="Kiss E."/>
            <person name="Kuo A."/>
            <person name="Drula E."/>
            <person name="Kohler A."/>
            <person name="Sanchez-Garcia M."/>
            <person name="Morin E."/>
            <person name="Andreopoulos B."/>
            <person name="Barry K.W."/>
            <person name="Bonito G."/>
            <person name="Buee M."/>
            <person name="Carver A."/>
            <person name="Chen C."/>
            <person name="Cichocki N."/>
            <person name="Clum A."/>
            <person name="Culley D."/>
            <person name="Crous P.W."/>
            <person name="Fauchery L."/>
            <person name="Girlanda M."/>
            <person name="Hayes R.D."/>
            <person name="Keri Z."/>
            <person name="LaButti K."/>
            <person name="Lipzen A."/>
            <person name="Lombard V."/>
            <person name="Magnuson J."/>
            <person name="Maillard F."/>
            <person name="Murat C."/>
            <person name="Nolan M."/>
            <person name="Ohm R.A."/>
            <person name="Pangilinan J."/>
            <person name="Pereira M.F."/>
            <person name="Perotto S."/>
            <person name="Peter M."/>
            <person name="Pfister S."/>
            <person name="Riley R."/>
            <person name="Sitrit Y."/>
            <person name="Stielow J.B."/>
            <person name="Szollosi G."/>
            <person name="Zifcakova L."/>
            <person name="Stursova M."/>
            <person name="Spatafora J.W."/>
            <person name="Tedersoo L."/>
            <person name="Vaario L.M."/>
            <person name="Yamada A."/>
            <person name="Yan M."/>
            <person name="Wang P."/>
            <person name="Xu J."/>
            <person name="Bruns T."/>
            <person name="Baldrian P."/>
            <person name="Vilgalys R."/>
            <person name="Dunand C."/>
            <person name="Henrissat B."/>
            <person name="Grigoriev I.V."/>
            <person name="Hibbett D."/>
            <person name="Nagy L.G."/>
            <person name="Martin F.M."/>
        </authorList>
    </citation>
    <scope>NUCLEOTIDE SEQUENCE</scope>
    <source>
        <strain evidence="3">UP504</strain>
    </source>
</reference>
<evidence type="ECO:0000259" key="2">
    <source>
        <dbReference type="PROSITE" id="PS51462"/>
    </source>
</evidence>
<dbReference type="PANTHER" id="PTHR11839">
    <property type="entry name" value="UDP/ADP-SUGAR PYROPHOSPHATASE"/>
    <property type="match status" value="1"/>
</dbReference>
<dbReference type="AlphaFoldDB" id="A0A9P6ANW1"/>
<feature type="domain" description="Nudix hydrolase" evidence="2">
    <location>
        <begin position="12"/>
        <end position="155"/>
    </location>
</feature>
<dbReference type="InterPro" id="IPR000086">
    <property type="entry name" value="NUDIX_hydrolase_dom"/>
</dbReference>
<organism evidence="3 4">
    <name type="scientific">Hydnum rufescens UP504</name>
    <dbReference type="NCBI Taxonomy" id="1448309"/>
    <lineage>
        <taxon>Eukaryota</taxon>
        <taxon>Fungi</taxon>
        <taxon>Dikarya</taxon>
        <taxon>Basidiomycota</taxon>
        <taxon>Agaricomycotina</taxon>
        <taxon>Agaricomycetes</taxon>
        <taxon>Cantharellales</taxon>
        <taxon>Hydnaceae</taxon>
        <taxon>Hydnum</taxon>
    </lineage>
</organism>
<dbReference type="OrthoDB" id="10249920at2759"/>
<dbReference type="Proteomes" id="UP000886523">
    <property type="component" value="Unassembled WGS sequence"/>
</dbReference>
<dbReference type="GO" id="GO:0005634">
    <property type="term" value="C:nucleus"/>
    <property type="evidence" value="ECO:0007669"/>
    <property type="project" value="TreeGrafter"/>
</dbReference>
<protein>
    <recommendedName>
        <fullName evidence="2">Nudix hydrolase domain-containing protein</fullName>
    </recommendedName>
</protein>
<dbReference type="GO" id="GO:0047631">
    <property type="term" value="F:ADP-ribose diphosphatase activity"/>
    <property type="evidence" value="ECO:0007669"/>
    <property type="project" value="TreeGrafter"/>
</dbReference>
<feature type="non-terminal residue" evidence="3">
    <location>
        <position position="1"/>
    </location>
</feature>
<comment type="caution">
    <text evidence="3">The sequence shown here is derived from an EMBL/GenBank/DDBJ whole genome shotgun (WGS) entry which is preliminary data.</text>
</comment>
<dbReference type="GO" id="GO:0019693">
    <property type="term" value="P:ribose phosphate metabolic process"/>
    <property type="evidence" value="ECO:0007669"/>
    <property type="project" value="TreeGrafter"/>
</dbReference>
<evidence type="ECO:0000313" key="4">
    <source>
        <dbReference type="Proteomes" id="UP000886523"/>
    </source>
</evidence>
<sequence length="171" mass="19279">VQRQWEVAERKTRRVAILPLLRSKVPSEPLPTLILEQHRPPLGTNAISYPQWGLSKYAGLIDHGETAETELKEETGLTAASIVESSPVLVPDAGMTRANMKFVVLDVDLDSLSDELPFQNLEDGEYIVWRIVELDELSAVLQDYAKRGFAIDARLSHFAMGWNFSRKFSKK</sequence>
<dbReference type="SUPFAM" id="SSF55811">
    <property type="entry name" value="Nudix"/>
    <property type="match status" value="1"/>
</dbReference>
<gene>
    <name evidence="3" type="ORF">BS47DRAFT_1301806</name>
</gene>
<dbReference type="GO" id="GO:0006753">
    <property type="term" value="P:nucleoside phosphate metabolic process"/>
    <property type="evidence" value="ECO:0007669"/>
    <property type="project" value="TreeGrafter"/>
</dbReference>
<dbReference type="PROSITE" id="PS51462">
    <property type="entry name" value="NUDIX"/>
    <property type="match status" value="1"/>
</dbReference>
<dbReference type="PANTHER" id="PTHR11839:SF1">
    <property type="entry name" value="ADP-SUGAR PYROPHOSPHATASE"/>
    <property type="match status" value="1"/>
</dbReference>
<dbReference type="EMBL" id="MU129041">
    <property type="protein sequence ID" value="KAF9509171.1"/>
    <property type="molecule type" value="Genomic_DNA"/>
</dbReference>
<evidence type="ECO:0000313" key="3">
    <source>
        <dbReference type="EMBL" id="KAF9509171.1"/>
    </source>
</evidence>
<dbReference type="Gene3D" id="3.90.79.10">
    <property type="entry name" value="Nucleoside Triphosphate Pyrophosphohydrolase"/>
    <property type="match status" value="1"/>
</dbReference>
<keyword evidence="1" id="KW-0378">Hydrolase</keyword>
<keyword evidence="4" id="KW-1185">Reference proteome</keyword>
<evidence type="ECO:0000256" key="1">
    <source>
        <dbReference type="ARBA" id="ARBA00022801"/>
    </source>
</evidence>
<accession>A0A9P6ANW1</accession>
<dbReference type="InterPro" id="IPR015797">
    <property type="entry name" value="NUDIX_hydrolase-like_dom_sf"/>
</dbReference>
<proteinExistence type="predicted"/>
<name>A0A9P6ANW1_9AGAM</name>